<name>A0ABS2CRJ9_9MICO</name>
<gene>
    <name evidence="2" type="ORF">JQN70_19140</name>
</gene>
<evidence type="ECO:0000313" key="3">
    <source>
        <dbReference type="Proteomes" id="UP001430172"/>
    </source>
</evidence>
<comment type="caution">
    <text evidence="2">The sequence shown here is derived from an EMBL/GenBank/DDBJ whole genome shotgun (WGS) entry which is preliminary data.</text>
</comment>
<dbReference type="SUPFAM" id="SSF53335">
    <property type="entry name" value="S-adenosyl-L-methionine-dependent methyltransferases"/>
    <property type="match status" value="1"/>
</dbReference>
<dbReference type="EMBL" id="JAFDVD010000027">
    <property type="protein sequence ID" value="MBM6402516.1"/>
    <property type="molecule type" value="Genomic_DNA"/>
</dbReference>
<dbReference type="InterPro" id="IPR029063">
    <property type="entry name" value="SAM-dependent_MTases_sf"/>
</dbReference>
<keyword evidence="3" id="KW-1185">Reference proteome</keyword>
<evidence type="ECO:0000256" key="1">
    <source>
        <dbReference type="SAM" id="MobiDB-lite"/>
    </source>
</evidence>
<dbReference type="Proteomes" id="UP001430172">
    <property type="component" value="Unassembled WGS sequence"/>
</dbReference>
<organism evidence="2 3">
    <name type="scientific">Phycicoccus sonneratiae</name>
    <dbReference type="NCBI Taxonomy" id="2807628"/>
    <lineage>
        <taxon>Bacteria</taxon>
        <taxon>Bacillati</taxon>
        <taxon>Actinomycetota</taxon>
        <taxon>Actinomycetes</taxon>
        <taxon>Micrococcales</taxon>
        <taxon>Intrasporangiaceae</taxon>
        <taxon>Phycicoccus</taxon>
    </lineage>
</organism>
<protein>
    <submittedName>
        <fullName evidence="2">Fused MFS/spermidine synthase</fullName>
    </submittedName>
</protein>
<evidence type="ECO:0000313" key="2">
    <source>
        <dbReference type="EMBL" id="MBM6402516.1"/>
    </source>
</evidence>
<feature type="region of interest" description="Disordered" evidence="1">
    <location>
        <begin position="259"/>
        <end position="286"/>
    </location>
</feature>
<proteinExistence type="predicted"/>
<dbReference type="Gene3D" id="3.40.50.150">
    <property type="entry name" value="Vaccinia Virus protein VP39"/>
    <property type="match status" value="1"/>
</dbReference>
<sequence length="286" mass="30197">MPTTLPAAADDRARSLLTVVDVRFEEDGGAVTVLVDGFPQSAVDLADPAALHFEYVQHLALAVDALAPAGRLRVTHVGGAGLTLARWLHHTRPGSTQVVLEPDAALTESVRRELPLPRGHRIRVRPVRGEDGVAALRDASADVVVLDAFAEGRVPAGLGTVEWLTDVRRVLGDTGLLLANLTDEPGMRYVARVVAGAREAFGHTALVGLHEVLKGRRFGNLVLVASASPLDLYTLRRAAASAALPTGVLPGADVARRVPSARPLRASDATAAASPEPPDPGSWRRR</sequence>
<reference evidence="2" key="1">
    <citation type="submission" date="2021-02" db="EMBL/GenBank/DDBJ databases">
        <title>Phycicoccus sp. MQZ13P-5T, whole genome shotgun sequence.</title>
        <authorList>
            <person name="Tuo L."/>
        </authorList>
    </citation>
    <scope>NUCLEOTIDE SEQUENCE</scope>
    <source>
        <strain evidence="2">MQZ13P-5</strain>
    </source>
</reference>
<accession>A0ABS2CRJ9</accession>
<dbReference type="NCBIfam" id="NF037959">
    <property type="entry name" value="MFS_SpdSyn"/>
    <property type="match status" value="1"/>
</dbReference>